<dbReference type="EMBL" id="SLWR01000006">
    <property type="protein sequence ID" value="TCO46827.1"/>
    <property type="molecule type" value="Genomic_DNA"/>
</dbReference>
<dbReference type="Gene3D" id="1.10.540.10">
    <property type="entry name" value="Acyl-CoA dehydrogenase/oxidase, N-terminal domain"/>
    <property type="match status" value="1"/>
</dbReference>
<protein>
    <submittedName>
        <fullName evidence="10">Butyryl-CoA dehydrogenase</fullName>
    </submittedName>
</protein>
<comment type="caution">
    <text evidence="10">The sequence shown here is derived from an EMBL/GenBank/DDBJ whole genome shotgun (WGS) entry which is preliminary data.</text>
</comment>
<dbReference type="InterPro" id="IPR013786">
    <property type="entry name" value="AcylCoA_DH/ox_N"/>
</dbReference>
<feature type="domain" description="Acyl-CoA oxidase/dehydrogenase middle" evidence="8">
    <location>
        <begin position="260"/>
        <end position="355"/>
    </location>
</feature>
<dbReference type="PANTHER" id="PTHR43884:SF12">
    <property type="entry name" value="ISOVALERYL-COA DEHYDROGENASE, MITOCHONDRIAL-RELATED"/>
    <property type="match status" value="1"/>
</dbReference>
<reference evidence="10 11" key="1">
    <citation type="journal article" date="2015" name="Stand. Genomic Sci.">
        <title>Genomic Encyclopedia of Bacterial and Archaeal Type Strains, Phase III: the genomes of soil and plant-associated and newly described type strains.</title>
        <authorList>
            <person name="Whitman W.B."/>
            <person name="Woyke T."/>
            <person name="Klenk H.P."/>
            <person name="Zhou Y."/>
            <person name="Lilburn T.G."/>
            <person name="Beck B.J."/>
            <person name="De Vos P."/>
            <person name="Vandamme P."/>
            <person name="Eisen J.A."/>
            <person name="Garrity G."/>
            <person name="Hugenholtz P."/>
            <person name="Kyrpides N.C."/>
        </authorList>
    </citation>
    <scope>NUCLEOTIDE SEQUENCE [LARGE SCALE GENOMIC DNA]</scope>
    <source>
        <strain evidence="10 11">VKM Ac-2541</strain>
    </source>
</reference>
<comment type="cofactor">
    <cofactor evidence="1 6">
        <name>FAD</name>
        <dbReference type="ChEBI" id="CHEBI:57692"/>
    </cofactor>
</comment>
<evidence type="ECO:0000313" key="10">
    <source>
        <dbReference type="EMBL" id="TCO46827.1"/>
    </source>
</evidence>
<dbReference type="InterPro" id="IPR036250">
    <property type="entry name" value="AcylCo_DH-like_C"/>
</dbReference>
<name>A0A4R2IPI1_9ACTN</name>
<dbReference type="InterPro" id="IPR006089">
    <property type="entry name" value="Acyl-CoA_DH_CS"/>
</dbReference>
<evidence type="ECO:0000256" key="3">
    <source>
        <dbReference type="ARBA" id="ARBA00022630"/>
    </source>
</evidence>
<dbReference type="SUPFAM" id="SSF47203">
    <property type="entry name" value="Acyl-CoA dehydrogenase C-terminal domain-like"/>
    <property type="match status" value="1"/>
</dbReference>
<evidence type="ECO:0000256" key="4">
    <source>
        <dbReference type="ARBA" id="ARBA00022827"/>
    </source>
</evidence>
<dbReference type="Pfam" id="PF02770">
    <property type="entry name" value="Acyl-CoA_dh_M"/>
    <property type="match status" value="1"/>
</dbReference>
<dbReference type="Proteomes" id="UP000295573">
    <property type="component" value="Unassembled WGS sequence"/>
</dbReference>
<dbReference type="InterPro" id="IPR046373">
    <property type="entry name" value="Acyl-CoA_Oxase/DH_mid-dom_sf"/>
</dbReference>
<keyword evidence="11" id="KW-1185">Reference proteome</keyword>
<comment type="similarity">
    <text evidence="2 6">Belongs to the acyl-CoA dehydrogenase family.</text>
</comment>
<dbReference type="GO" id="GO:0003995">
    <property type="term" value="F:acyl-CoA dehydrogenase activity"/>
    <property type="evidence" value="ECO:0007669"/>
    <property type="project" value="InterPro"/>
</dbReference>
<feature type="domain" description="Acyl-CoA dehydrogenase/oxidase N-terminal" evidence="9">
    <location>
        <begin position="143"/>
        <end position="254"/>
    </location>
</feature>
<dbReference type="FunFam" id="2.40.110.10:FF:000009">
    <property type="entry name" value="Acyl-CoA dehydrogenase"/>
    <property type="match status" value="1"/>
</dbReference>
<dbReference type="FunFam" id="1.20.140.10:FF:000004">
    <property type="entry name" value="Acyl-CoA dehydrogenase FadE25"/>
    <property type="match status" value="1"/>
</dbReference>
<accession>A0A4R2IPI1</accession>
<evidence type="ECO:0000259" key="7">
    <source>
        <dbReference type="Pfam" id="PF00441"/>
    </source>
</evidence>
<organism evidence="10 11">
    <name type="scientific">Kribbella antiqua</name>
    <dbReference type="NCBI Taxonomy" id="2512217"/>
    <lineage>
        <taxon>Bacteria</taxon>
        <taxon>Bacillati</taxon>
        <taxon>Actinomycetota</taxon>
        <taxon>Actinomycetes</taxon>
        <taxon>Propionibacteriales</taxon>
        <taxon>Kribbellaceae</taxon>
        <taxon>Kribbella</taxon>
    </lineage>
</organism>
<dbReference type="Pfam" id="PF02771">
    <property type="entry name" value="Acyl-CoA_dh_N"/>
    <property type="match status" value="1"/>
</dbReference>
<dbReference type="InterPro" id="IPR006091">
    <property type="entry name" value="Acyl-CoA_Oxase/DH_mid-dom"/>
</dbReference>
<dbReference type="PANTHER" id="PTHR43884">
    <property type="entry name" value="ACYL-COA DEHYDROGENASE"/>
    <property type="match status" value="1"/>
</dbReference>
<dbReference type="AlphaFoldDB" id="A0A4R2IPI1"/>
<dbReference type="InterPro" id="IPR009100">
    <property type="entry name" value="AcylCoA_DH/oxidase_NM_dom_sf"/>
</dbReference>
<evidence type="ECO:0000256" key="6">
    <source>
        <dbReference type="RuleBase" id="RU362125"/>
    </source>
</evidence>
<gene>
    <name evidence="10" type="ORF">EV646_10666</name>
</gene>
<evidence type="ECO:0000259" key="8">
    <source>
        <dbReference type="Pfam" id="PF02770"/>
    </source>
</evidence>
<evidence type="ECO:0000256" key="2">
    <source>
        <dbReference type="ARBA" id="ARBA00009347"/>
    </source>
</evidence>
<evidence type="ECO:0000256" key="1">
    <source>
        <dbReference type="ARBA" id="ARBA00001974"/>
    </source>
</evidence>
<dbReference type="PROSITE" id="PS00073">
    <property type="entry name" value="ACYL_COA_DH_2"/>
    <property type="match status" value="1"/>
</dbReference>
<keyword evidence="3 6" id="KW-0285">Flavoprotein</keyword>
<evidence type="ECO:0000259" key="9">
    <source>
        <dbReference type="Pfam" id="PF02771"/>
    </source>
</evidence>
<proteinExistence type="inferred from homology"/>
<dbReference type="InterPro" id="IPR009075">
    <property type="entry name" value="AcylCo_DH/oxidase_C"/>
</dbReference>
<dbReference type="GO" id="GO:0050660">
    <property type="term" value="F:flavin adenine dinucleotide binding"/>
    <property type="evidence" value="ECO:0007669"/>
    <property type="project" value="InterPro"/>
</dbReference>
<dbReference type="Gene3D" id="2.40.110.10">
    <property type="entry name" value="Butyryl-CoA Dehydrogenase, subunit A, domain 2"/>
    <property type="match status" value="1"/>
</dbReference>
<feature type="domain" description="Acyl-CoA dehydrogenase/oxidase C-terminal" evidence="7">
    <location>
        <begin position="369"/>
        <end position="520"/>
    </location>
</feature>
<dbReference type="PROSITE" id="PS00072">
    <property type="entry name" value="ACYL_COA_DH_1"/>
    <property type="match status" value="1"/>
</dbReference>
<dbReference type="FunFam" id="1.10.540.10:FF:000002">
    <property type="entry name" value="Acyl-CoA dehydrogenase FadE19"/>
    <property type="match status" value="1"/>
</dbReference>
<evidence type="ECO:0000313" key="11">
    <source>
        <dbReference type="Proteomes" id="UP000295573"/>
    </source>
</evidence>
<keyword evidence="4 6" id="KW-0274">FAD</keyword>
<keyword evidence="5 6" id="KW-0560">Oxidoreductase</keyword>
<dbReference type="Gene3D" id="1.20.140.10">
    <property type="entry name" value="Butyryl-CoA Dehydrogenase, subunit A, domain 3"/>
    <property type="match status" value="1"/>
</dbReference>
<sequence length="525" mass="55638">MAAGFDVGEFLEGFVDVLAALFEVGSAGGDLVQEVDELAFFAGFGVVHVDDGGDFVEGEAEAFAAEDEAQADAVARVVDADGAAALGGEQAAVLVEPDRSQRDVVLGGEFGDRPGLRGLVHAPSVLYVYVSVKHRECVMFELSEEHREFRQSVRDFAEAEIAPHAAEWDRKHYFPVEVVQKMGRLGLFGLTAPEEYGGSAGDFTSLCVAIEEISRVDQSMGITLEAAVGLGINPILTFGTDEQKQQWLPDLVAGRNLAGFGLTEPESGSDAGATKTRAVLDGDEWVIDGSKQFITNSGSSITSCVTVTARTGEKPDGRPEISTIIVPTGTAGFVAEAAYDKLGWHASDTHPLSFGGCRVPAGNLLGERGKGFAQFLATLDDGRVAIAAVALGCIRACLEMSVQYAGERKTFGVPIGQKQGVAFQISDLKVMADAAEMLVYRAAALKDAGASMADFKQAASVAKLYATESAVTATRIATQVFGGYGFMEEYPVTRFYRDAKILEIGEGTSEVQRMLIARSLGLPVE</sequence>
<dbReference type="Pfam" id="PF00441">
    <property type="entry name" value="Acyl-CoA_dh_1"/>
    <property type="match status" value="1"/>
</dbReference>
<dbReference type="SUPFAM" id="SSF56645">
    <property type="entry name" value="Acyl-CoA dehydrogenase NM domain-like"/>
    <property type="match status" value="1"/>
</dbReference>
<dbReference type="InterPro" id="IPR037069">
    <property type="entry name" value="AcylCoA_DH/ox_N_sf"/>
</dbReference>
<evidence type="ECO:0000256" key="5">
    <source>
        <dbReference type="ARBA" id="ARBA00023002"/>
    </source>
</evidence>